<evidence type="ECO:0000313" key="1">
    <source>
        <dbReference type="EMBL" id="GBN90241.1"/>
    </source>
</evidence>
<organism evidence="1 2">
    <name type="scientific">Araneus ventricosus</name>
    <name type="common">Orbweaver spider</name>
    <name type="synonym">Epeira ventricosa</name>
    <dbReference type="NCBI Taxonomy" id="182803"/>
    <lineage>
        <taxon>Eukaryota</taxon>
        <taxon>Metazoa</taxon>
        <taxon>Ecdysozoa</taxon>
        <taxon>Arthropoda</taxon>
        <taxon>Chelicerata</taxon>
        <taxon>Arachnida</taxon>
        <taxon>Araneae</taxon>
        <taxon>Araneomorphae</taxon>
        <taxon>Entelegynae</taxon>
        <taxon>Araneoidea</taxon>
        <taxon>Araneidae</taxon>
        <taxon>Araneus</taxon>
    </lineage>
</organism>
<dbReference type="EMBL" id="BGPR01023228">
    <property type="protein sequence ID" value="GBN90241.1"/>
    <property type="molecule type" value="Genomic_DNA"/>
</dbReference>
<name>A0A4Y2SQS4_ARAVE</name>
<proteinExistence type="predicted"/>
<reference evidence="1 2" key="1">
    <citation type="journal article" date="2019" name="Sci. Rep.">
        <title>Orb-weaving spider Araneus ventricosus genome elucidates the spidroin gene catalogue.</title>
        <authorList>
            <person name="Kono N."/>
            <person name="Nakamura H."/>
            <person name="Ohtoshi R."/>
            <person name="Moran D.A.P."/>
            <person name="Shinohara A."/>
            <person name="Yoshida Y."/>
            <person name="Fujiwara M."/>
            <person name="Mori M."/>
            <person name="Tomita M."/>
            <person name="Arakawa K."/>
        </authorList>
    </citation>
    <scope>NUCLEOTIDE SEQUENCE [LARGE SCALE GENOMIC DNA]</scope>
</reference>
<comment type="caution">
    <text evidence="1">The sequence shown here is derived from an EMBL/GenBank/DDBJ whole genome shotgun (WGS) entry which is preliminary data.</text>
</comment>
<gene>
    <name evidence="1" type="ORF">AVEN_189463_1</name>
</gene>
<dbReference type="Proteomes" id="UP000499080">
    <property type="component" value="Unassembled WGS sequence"/>
</dbReference>
<evidence type="ECO:0000313" key="2">
    <source>
        <dbReference type="Proteomes" id="UP000499080"/>
    </source>
</evidence>
<dbReference type="AlphaFoldDB" id="A0A4Y2SQS4"/>
<accession>A0A4Y2SQS4</accession>
<keyword evidence="2" id="KW-1185">Reference proteome</keyword>
<protein>
    <submittedName>
        <fullName evidence="1">Uncharacterized protein</fullName>
    </submittedName>
</protein>
<sequence>MSAVPDPPRRCVLSLVEDREATTGEAEFLHCRHMKSLSPWCPPEHQRSGRRLLIPRSCHDFHDLSTSNSHVVYIMAKFFRK</sequence>